<dbReference type="PANTHER" id="PTHR31272:SF6">
    <property type="entry name" value="CYTOCHROME C-TYPE BIOGENESIS CCDA-LIKE CHLOROPLASTIC PROTEIN"/>
    <property type="match status" value="1"/>
</dbReference>
<dbReference type="EMBL" id="CP076723">
    <property type="protein sequence ID" value="QWV93435.1"/>
    <property type="molecule type" value="Genomic_DNA"/>
</dbReference>
<evidence type="ECO:0000256" key="7">
    <source>
        <dbReference type="SAM" id="Phobius"/>
    </source>
</evidence>
<feature type="domain" description="Cytochrome C biogenesis protein transmembrane" evidence="8">
    <location>
        <begin position="18"/>
        <end position="227"/>
    </location>
</feature>
<accession>A0ABX8JD21</accession>
<name>A0ABX8JD21_9BACT</name>
<reference evidence="9 10" key="1">
    <citation type="submission" date="2021-06" db="EMBL/GenBank/DDBJ databases">
        <title>Gemonas diversity in paddy soil.</title>
        <authorList>
            <person name="Liu G."/>
        </authorList>
    </citation>
    <scope>NUCLEOTIDE SEQUENCE [LARGE SCALE GENOMIC DNA]</scope>
    <source>
        <strain evidence="9 10">RG10</strain>
    </source>
</reference>
<comment type="subcellular location">
    <subcellularLocation>
        <location evidence="1">Membrane</location>
        <topology evidence="1">Multi-pass membrane protein</topology>
    </subcellularLocation>
</comment>
<dbReference type="Proteomes" id="UP000683557">
    <property type="component" value="Chromosome"/>
</dbReference>
<proteinExistence type="inferred from homology"/>
<dbReference type="InterPro" id="IPR003834">
    <property type="entry name" value="Cyt_c_assmbl_TM_dom"/>
</dbReference>
<evidence type="ECO:0000256" key="6">
    <source>
        <dbReference type="ARBA" id="ARBA00023136"/>
    </source>
</evidence>
<keyword evidence="10" id="KW-1185">Reference proteome</keyword>
<keyword evidence="6 7" id="KW-0472">Membrane</keyword>
<evidence type="ECO:0000256" key="4">
    <source>
        <dbReference type="ARBA" id="ARBA00022748"/>
    </source>
</evidence>
<evidence type="ECO:0000256" key="3">
    <source>
        <dbReference type="ARBA" id="ARBA00022692"/>
    </source>
</evidence>
<organism evidence="9 10">
    <name type="scientific">Geomonas oryzisoli</name>
    <dbReference type="NCBI Taxonomy" id="2847992"/>
    <lineage>
        <taxon>Bacteria</taxon>
        <taxon>Pseudomonadati</taxon>
        <taxon>Thermodesulfobacteriota</taxon>
        <taxon>Desulfuromonadia</taxon>
        <taxon>Geobacterales</taxon>
        <taxon>Geobacteraceae</taxon>
        <taxon>Geomonas</taxon>
    </lineage>
</organism>
<keyword evidence="5 7" id="KW-1133">Transmembrane helix</keyword>
<evidence type="ECO:0000256" key="2">
    <source>
        <dbReference type="ARBA" id="ARBA00006143"/>
    </source>
</evidence>
<evidence type="ECO:0000313" key="9">
    <source>
        <dbReference type="EMBL" id="QWV93435.1"/>
    </source>
</evidence>
<feature type="transmembrane region" description="Helical" evidence="7">
    <location>
        <begin position="164"/>
        <end position="186"/>
    </location>
</feature>
<dbReference type="InterPro" id="IPR051790">
    <property type="entry name" value="Cytochrome_c-biogenesis_DsbD"/>
</dbReference>
<feature type="transmembrane region" description="Helical" evidence="7">
    <location>
        <begin position="133"/>
        <end position="158"/>
    </location>
</feature>
<feature type="transmembrane region" description="Helical" evidence="7">
    <location>
        <begin position="92"/>
        <end position="112"/>
    </location>
</feature>
<dbReference type="RefSeq" id="WP_216800152.1">
    <property type="nucleotide sequence ID" value="NZ_CP076723.1"/>
</dbReference>
<comment type="similarity">
    <text evidence="2">Belongs to the DsbD family.</text>
</comment>
<evidence type="ECO:0000259" key="8">
    <source>
        <dbReference type="Pfam" id="PF02683"/>
    </source>
</evidence>
<protein>
    <submittedName>
        <fullName evidence="9">Cytochrome c biogenesis protein CcdA</fullName>
    </submittedName>
</protein>
<evidence type="ECO:0000313" key="10">
    <source>
        <dbReference type="Proteomes" id="UP000683557"/>
    </source>
</evidence>
<gene>
    <name evidence="9" type="ORF">KP004_20100</name>
</gene>
<dbReference type="PANTHER" id="PTHR31272">
    <property type="entry name" value="CYTOCHROME C-TYPE BIOGENESIS PROTEIN HI_1454-RELATED"/>
    <property type="match status" value="1"/>
</dbReference>
<dbReference type="Pfam" id="PF02683">
    <property type="entry name" value="DsbD_TM"/>
    <property type="match status" value="1"/>
</dbReference>
<evidence type="ECO:0000256" key="5">
    <source>
        <dbReference type="ARBA" id="ARBA00022989"/>
    </source>
</evidence>
<feature type="transmembrane region" description="Helical" evidence="7">
    <location>
        <begin position="12"/>
        <end position="45"/>
    </location>
</feature>
<keyword evidence="3 7" id="KW-0812">Transmembrane</keyword>
<keyword evidence="4" id="KW-0201">Cytochrome c-type biogenesis</keyword>
<feature type="transmembrane region" description="Helical" evidence="7">
    <location>
        <begin position="57"/>
        <end position="86"/>
    </location>
</feature>
<sequence>MSLLENAEQVIAAYPLIAFGVVFLAGVLSSASPCVLATIPLVVGFVGGYADGDRVRAFRYSLAFVLGLSLTFTAFGAAAGLFGTMFGTLGGWWYVAAATVALAMGGQLLGLYEVTFFSGKGYRPRRGGMLGAFFLGLFFGVVSSPCATPVLVILLTVVATKGGLLYGMALLFTYAVGHCLLMLVAGTCTGFVDSFIKAKGVVAFSTWTKRGAGALVVAVGIFLLSQLF</sequence>
<evidence type="ECO:0000256" key="1">
    <source>
        <dbReference type="ARBA" id="ARBA00004141"/>
    </source>
</evidence>
<feature type="transmembrane region" description="Helical" evidence="7">
    <location>
        <begin position="207"/>
        <end position="227"/>
    </location>
</feature>